<keyword evidence="1" id="KW-0805">Transcription regulation</keyword>
<organism evidence="5 6">
    <name type="scientific">Fulvivirga lutea</name>
    <dbReference type="NCBI Taxonomy" id="2810512"/>
    <lineage>
        <taxon>Bacteria</taxon>
        <taxon>Pseudomonadati</taxon>
        <taxon>Bacteroidota</taxon>
        <taxon>Cytophagia</taxon>
        <taxon>Cytophagales</taxon>
        <taxon>Fulvivirgaceae</taxon>
        <taxon>Fulvivirga</taxon>
    </lineage>
</organism>
<feature type="domain" description="HTH asnC-type" evidence="4">
    <location>
        <begin position="7"/>
        <end position="68"/>
    </location>
</feature>
<dbReference type="GO" id="GO:0005829">
    <property type="term" value="C:cytosol"/>
    <property type="evidence" value="ECO:0007669"/>
    <property type="project" value="TreeGrafter"/>
</dbReference>
<dbReference type="EMBL" id="CP070608">
    <property type="protein sequence ID" value="QSE98452.1"/>
    <property type="molecule type" value="Genomic_DNA"/>
</dbReference>
<dbReference type="PANTHER" id="PTHR30154">
    <property type="entry name" value="LEUCINE-RESPONSIVE REGULATORY PROTEIN"/>
    <property type="match status" value="1"/>
</dbReference>
<dbReference type="GO" id="GO:0043565">
    <property type="term" value="F:sequence-specific DNA binding"/>
    <property type="evidence" value="ECO:0007669"/>
    <property type="project" value="InterPro"/>
</dbReference>
<dbReference type="SMART" id="SM00344">
    <property type="entry name" value="HTH_ASNC"/>
    <property type="match status" value="1"/>
</dbReference>
<dbReference type="InterPro" id="IPR036388">
    <property type="entry name" value="WH-like_DNA-bd_sf"/>
</dbReference>
<dbReference type="AlphaFoldDB" id="A0A974WJP5"/>
<evidence type="ECO:0000256" key="1">
    <source>
        <dbReference type="ARBA" id="ARBA00023015"/>
    </source>
</evidence>
<keyword evidence="6" id="KW-1185">Reference proteome</keyword>
<protein>
    <submittedName>
        <fullName evidence="5">Lrp/AsnC family transcriptional regulator</fullName>
    </submittedName>
</protein>
<dbReference type="PANTHER" id="PTHR30154:SF34">
    <property type="entry name" value="TRANSCRIPTIONAL REGULATOR AZLB"/>
    <property type="match status" value="1"/>
</dbReference>
<name>A0A974WJP5_9BACT</name>
<evidence type="ECO:0000256" key="2">
    <source>
        <dbReference type="ARBA" id="ARBA00023125"/>
    </source>
</evidence>
<dbReference type="InterPro" id="IPR019885">
    <property type="entry name" value="Tscrpt_reg_HTH_AsnC-type_CS"/>
</dbReference>
<dbReference type="SUPFAM" id="SSF54909">
    <property type="entry name" value="Dimeric alpha+beta barrel"/>
    <property type="match status" value="1"/>
</dbReference>
<dbReference type="Gene3D" id="1.10.10.10">
    <property type="entry name" value="Winged helix-like DNA-binding domain superfamily/Winged helix DNA-binding domain"/>
    <property type="match status" value="1"/>
</dbReference>
<dbReference type="PROSITE" id="PS00519">
    <property type="entry name" value="HTH_ASNC_1"/>
    <property type="match status" value="1"/>
</dbReference>
<dbReference type="SUPFAM" id="SSF46785">
    <property type="entry name" value="Winged helix' DNA-binding domain"/>
    <property type="match status" value="1"/>
</dbReference>
<dbReference type="CDD" id="cd00090">
    <property type="entry name" value="HTH_ARSR"/>
    <property type="match status" value="1"/>
</dbReference>
<dbReference type="GO" id="GO:0006355">
    <property type="term" value="P:regulation of DNA-templated transcription"/>
    <property type="evidence" value="ECO:0007669"/>
    <property type="project" value="UniProtKB-ARBA"/>
</dbReference>
<dbReference type="PRINTS" id="PR00033">
    <property type="entry name" value="HTHASNC"/>
</dbReference>
<dbReference type="InterPro" id="IPR019887">
    <property type="entry name" value="Tscrpt_reg_AsnC/Lrp_C"/>
</dbReference>
<keyword evidence="3" id="KW-0804">Transcription</keyword>
<dbReference type="Pfam" id="PF13412">
    <property type="entry name" value="HTH_24"/>
    <property type="match status" value="1"/>
</dbReference>
<dbReference type="Proteomes" id="UP000662783">
    <property type="component" value="Chromosome"/>
</dbReference>
<keyword evidence="2" id="KW-0238">DNA-binding</keyword>
<dbReference type="KEGG" id="fuv:JR347_05075"/>
<dbReference type="Pfam" id="PF01037">
    <property type="entry name" value="AsnC_trans_reg"/>
    <property type="match status" value="1"/>
</dbReference>
<dbReference type="Gene3D" id="3.30.70.920">
    <property type="match status" value="1"/>
</dbReference>
<evidence type="ECO:0000313" key="6">
    <source>
        <dbReference type="Proteomes" id="UP000662783"/>
    </source>
</evidence>
<sequence length="157" mass="17447">MKNKIKLDKIDRKILEILQSNAKITNANLATKIGLSPAPTLERVKKLENSGIIKSYHAKLDTDIVGLGVSTFVMVSLKGHNKDNIDKFIESIAEIDEIIECHHITGSGDFILKIIAEDIAAYQRLMLEKVSNIDVVDSMQSMVILSTFKDSKIMPLP</sequence>
<dbReference type="GO" id="GO:0043200">
    <property type="term" value="P:response to amino acid"/>
    <property type="evidence" value="ECO:0007669"/>
    <property type="project" value="TreeGrafter"/>
</dbReference>
<dbReference type="InterPro" id="IPR019888">
    <property type="entry name" value="Tscrpt_reg_AsnC-like"/>
</dbReference>
<gene>
    <name evidence="5" type="ORF">JR347_05075</name>
</gene>
<evidence type="ECO:0000313" key="5">
    <source>
        <dbReference type="EMBL" id="QSE98452.1"/>
    </source>
</evidence>
<dbReference type="PROSITE" id="PS50956">
    <property type="entry name" value="HTH_ASNC_2"/>
    <property type="match status" value="1"/>
</dbReference>
<accession>A0A974WJP5</accession>
<dbReference type="InterPro" id="IPR000485">
    <property type="entry name" value="AsnC-type_HTH_dom"/>
</dbReference>
<evidence type="ECO:0000256" key="3">
    <source>
        <dbReference type="ARBA" id="ARBA00023163"/>
    </source>
</evidence>
<evidence type="ECO:0000259" key="4">
    <source>
        <dbReference type="PROSITE" id="PS50956"/>
    </source>
</evidence>
<dbReference type="InterPro" id="IPR011008">
    <property type="entry name" value="Dimeric_a/b-barrel"/>
</dbReference>
<dbReference type="RefSeq" id="WP_205722966.1">
    <property type="nucleotide sequence ID" value="NZ_CP070608.1"/>
</dbReference>
<dbReference type="InterPro" id="IPR011991">
    <property type="entry name" value="ArsR-like_HTH"/>
</dbReference>
<proteinExistence type="predicted"/>
<dbReference type="InterPro" id="IPR036390">
    <property type="entry name" value="WH_DNA-bd_sf"/>
</dbReference>
<reference evidence="5" key="1">
    <citation type="submission" date="2021-02" db="EMBL/GenBank/DDBJ databases">
        <title>Fulvivirga sp. S481 isolated from sea water.</title>
        <authorList>
            <person name="Bae S.S."/>
            <person name="Baek K."/>
        </authorList>
    </citation>
    <scope>NUCLEOTIDE SEQUENCE</scope>
    <source>
        <strain evidence="5">S481</strain>
    </source>
</reference>